<dbReference type="GO" id="GO:0005524">
    <property type="term" value="F:ATP binding"/>
    <property type="evidence" value="ECO:0007669"/>
    <property type="project" value="UniProtKB-KW"/>
</dbReference>
<dbReference type="Gene3D" id="3.40.50.300">
    <property type="entry name" value="P-loop containing nucleotide triphosphate hydrolases"/>
    <property type="match status" value="1"/>
</dbReference>
<keyword evidence="3" id="KW-1185">Reference proteome</keyword>
<name>A0ABY5ZQ43_9BACT</name>
<evidence type="ECO:0000313" key="2">
    <source>
        <dbReference type="EMBL" id="UWZ80816.1"/>
    </source>
</evidence>
<protein>
    <submittedName>
        <fullName evidence="2">ATP-binding protein</fullName>
    </submittedName>
</protein>
<sequence length="370" mass="42203">MHKLPFPYGQVVTSENFCGRKELIEQLCRYVDTGQNVVLQGERRVGKTSLVVESVRRIKQRRLLRVNLMEVKDVDDLCKRILKELLALEKSGPLFERLSRMLNYLRPRIEFSMFTGKLTIAFDPQVRLEADSIAEVLALLETIHAQTPLAVFLDEFQDVLKIEEAKRALALMRGAIQHQGNIPYLFAGSMRNRMDEIFNHPDSPFFKSALALSVEPLSFDEFGPFLQSRFKKGARHAPRAFLQNLFTLVDQIPGDIQQLCDALWACSCEGETLNEQILHEAFCLIFSREKKSYELILSRLPAGSVRVLHALARVGGKTVTGKQFVREAAVSNPSAVTVALRRMEDAKIVWHDGHAWRFTNPFLRAWLLSH</sequence>
<dbReference type="Pfam" id="PF13191">
    <property type="entry name" value="AAA_16"/>
    <property type="match status" value="1"/>
</dbReference>
<accession>A0ABY5ZQ43</accession>
<dbReference type="SUPFAM" id="SSF52540">
    <property type="entry name" value="P-loop containing nucleoside triphosphate hydrolases"/>
    <property type="match status" value="1"/>
</dbReference>
<proteinExistence type="predicted"/>
<keyword evidence="2" id="KW-0547">Nucleotide-binding</keyword>
<dbReference type="PANTHER" id="PTHR34301:SF8">
    <property type="entry name" value="ATPASE DOMAIN-CONTAINING PROTEIN"/>
    <property type="match status" value="1"/>
</dbReference>
<dbReference type="Proteomes" id="UP001060414">
    <property type="component" value="Chromosome"/>
</dbReference>
<dbReference type="PANTHER" id="PTHR34301">
    <property type="entry name" value="DNA-BINDING PROTEIN-RELATED"/>
    <property type="match status" value="1"/>
</dbReference>
<gene>
    <name evidence="2" type="ORF">L9S41_05285</name>
</gene>
<feature type="domain" description="Orc1-like AAA ATPase" evidence="1">
    <location>
        <begin position="17"/>
        <end position="169"/>
    </location>
</feature>
<dbReference type="InterPro" id="IPR027417">
    <property type="entry name" value="P-loop_NTPase"/>
</dbReference>
<keyword evidence="2" id="KW-0067">ATP-binding</keyword>
<organism evidence="2 3">
    <name type="scientific">Geoalkalibacter halelectricus</name>
    <dbReference type="NCBI Taxonomy" id="2847045"/>
    <lineage>
        <taxon>Bacteria</taxon>
        <taxon>Pseudomonadati</taxon>
        <taxon>Thermodesulfobacteriota</taxon>
        <taxon>Desulfuromonadia</taxon>
        <taxon>Desulfuromonadales</taxon>
        <taxon>Geoalkalibacteraceae</taxon>
        <taxon>Geoalkalibacter</taxon>
    </lineage>
</organism>
<evidence type="ECO:0000259" key="1">
    <source>
        <dbReference type="Pfam" id="PF13191"/>
    </source>
</evidence>
<reference evidence="2" key="1">
    <citation type="journal article" date="2022" name="Environ. Microbiol.">
        <title>Geoalkalibacter halelectricus SAP #1 sp. nov. possessing extracellular electron transfer and mineral#reducing capabilities from a haloalkaline environment.</title>
        <authorList>
            <person name="Yadav S."/>
            <person name="Singh R."/>
            <person name="Sundharam S.S."/>
            <person name="Chaudhary S."/>
            <person name="Krishnamurthi S."/>
            <person name="Patil S.A."/>
        </authorList>
    </citation>
    <scope>NUCLEOTIDE SEQUENCE</scope>
    <source>
        <strain evidence="2">SAP-1</strain>
    </source>
</reference>
<dbReference type="RefSeq" id="WP_260749182.1">
    <property type="nucleotide sequence ID" value="NZ_CP092109.1"/>
</dbReference>
<dbReference type="InterPro" id="IPR041664">
    <property type="entry name" value="AAA_16"/>
</dbReference>
<evidence type="ECO:0000313" key="3">
    <source>
        <dbReference type="Proteomes" id="UP001060414"/>
    </source>
</evidence>
<dbReference type="EMBL" id="CP092109">
    <property type="protein sequence ID" value="UWZ80816.1"/>
    <property type="molecule type" value="Genomic_DNA"/>
</dbReference>